<dbReference type="SUPFAM" id="SSF161266">
    <property type="entry name" value="Gam-like"/>
    <property type="match status" value="1"/>
</dbReference>
<sequence>MARKRLSATTLESWSDVDACLKAIAEVDRELAILETAQQEQIDAIKAATKAEAEPLQSKKAGLELAMQQYAEANRGEFIKAKTKELTFGSVGFRLSTRIVIKNLGNTLQALKDFGLTGCIRIKEECDKEAMKNLPIETLHAVGATLKQEDAFGYEVKRELIQEVA</sequence>
<dbReference type="InterPro" id="IPR009951">
    <property type="entry name" value="Host-nuc_inhib_Gam"/>
</dbReference>
<keyword evidence="2" id="KW-1185">Reference proteome</keyword>
<dbReference type="Pfam" id="PF07352">
    <property type="entry name" value="Phage_Mu_Gam"/>
    <property type="match status" value="1"/>
</dbReference>
<evidence type="ECO:0008006" key="3">
    <source>
        <dbReference type="Google" id="ProtNLM"/>
    </source>
</evidence>
<name>A0A127K4Z5_9RHOO</name>
<proteinExistence type="predicted"/>
<reference evidence="2" key="1">
    <citation type="submission" date="2016-03" db="EMBL/GenBank/DDBJ databases">
        <authorList>
            <person name="Ma C."/>
            <person name="Zhou S."/>
            <person name="Yang G."/>
        </authorList>
    </citation>
    <scope>NUCLEOTIDE SEQUENCE [LARGE SCALE GENOMIC DNA]</scope>
    <source>
        <strain evidence="2">SgZ-1</strain>
    </source>
</reference>
<dbReference type="Proteomes" id="UP000036902">
    <property type="component" value="Chromosome"/>
</dbReference>
<dbReference type="STRING" id="1134435.AC731_006975"/>
<gene>
    <name evidence="1" type="ORF">AC731_006975</name>
</gene>
<evidence type="ECO:0000313" key="2">
    <source>
        <dbReference type="Proteomes" id="UP000036902"/>
    </source>
</evidence>
<evidence type="ECO:0000313" key="1">
    <source>
        <dbReference type="EMBL" id="AMO36704.1"/>
    </source>
</evidence>
<dbReference type="AlphaFoldDB" id="A0A127K4Z5"/>
<dbReference type="RefSeq" id="WP_048702961.1">
    <property type="nucleotide sequence ID" value="NZ_CP014646.1"/>
</dbReference>
<dbReference type="KEGG" id="thu:AC731_006975"/>
<organism evidence="1 2">
    <name type="scientific">Thauera humireducens</name>
    <dbReference type="NCBI Taxonomy" id="1134435"/>
    <lineage>
        <taxon>Bacteria</taxon>
        <taxon>Pseudomonadati</taxon>
        <taxon>Pseudomonadota</taxon>
        <taxon>Betaproteobacteria</taxon>
        <taxon>Rhodocyclales</taxon>
        <taxon>Zoogloeaceae</taxon>
        <taxon>Thauera</taxon>
    </lineage>
</organism>
<dbReference type="GO" id="GO:0042262">
    <property type="term" value="P:DNA protection"/>
    <property type="evidence" value="ECO:0007669"/>
    <property type="project" value="InterPro"/>
</dbReference>
<accession>A0A127K4Z5</accession>
<dbReference type="EMBL" id="CP014646">
    <property type="protein sequence ID" value="AMO36704.1"/>
    <property type="molecule type" value="Genomic_DNA"/>
</dbReference>
<dbReference type="GO" id="GO:0003690">
    <property type="term" value="F:double-stranded DNA binding"/>
    <property type="evidence" value="ECO:0007669"/>
    <property type="project" value="InterPro"/>
</dbReference>
<protein>
    <recommendedName>
        <fullName evidence="3">Host-nuclease inhibitor protein Gam</fullName>
    </recommendedName>
</protein>
<dbReference type="Gene3D" id="1.20.5.170">
    <property type="match status" value="1"/>
</dbReference>